<proteinExistence type="predicted"/>
<organism evidence="1 2">
    <name type="scientific">Corchorus olitorius</name>
    <dbReference type="NCBI Taxonomy" id="93759"/>
    <lineage>
        <taxon>Eukaryota</taxon>
        <taxon>Viridiplantae</taxon>
        <taxon>Streptophyta</taxon>
        <taxon>Embryophyta</taxon>
        <taxon>Tracheophyta</taxon>
        <taxon>Spermatophyta</taxon>
        <taxon>Magnoliopsida</taxon>
        <taxon>eudicotyledons</taxon>
        <taxon>Gunneridae</taxon>
        <taxon>Pentapetalae</taxon>
        <taxon>rosids</taxon>
        <taxon>malvids</taxon>
        <taxon>Malvales</taxon>
        <taxon>Malvaceae</taxon>
        <taxon>Grewioideae</taxon>
        <taxon>Apeibeae</taxon>
        <taxon>Corchorus</taxon>
    </lineage>
</organism>
<comment type="caution">
    <text evidence="1">The sequence shown here is derived from an EMBL/GenBank/DDBJ whole genome shotgun (WGS) entry which is preliminary data.</text>
</comment>
<keyword evidence="2" id="KW-1185">Reference proteome</keyword>
<dbReference type="AlphaFoldDB" id="A0A1R3HF87"/>
<evidence type="ECO:0000313" key="1">
    <source>
        <dbReference type="EMBL" id="OMO68974.1"/>
    </source>
</evidence>
<reference evidence="2" key="1">
    <citation type="submission" date="2013-09" db="EMBL/GenBank/DDBJ databases">
        <title>Corchorus olitorius genome sequencing.</title>
        <authorList>
            <person name="Alam M."/>
            <person name="Haque M.S."/>
            <person name="Islam M.S."/>
            <person name="Emdad E.M."/>
            <person name="Islam M.M."/>
            <person name="Ahmed B."/>
            <person name="Halim A."/>
            <person name="Hossen Q.M.M."/>
            <person name="Hossain M.Z."/>
            <person name="Ahmed R."/>
            <person name="Khan M.M."/>
            <person name="Islam R."/>
            <person name="Rashid M.M."/>
            <person name="Khan S.A."/>
            <person name="Rahman M.S."/>
            <person name="Alam M."/>
            <person name="Yahiya A.S."/>
            <person name="Khan M.S."/>
            <person name="Azam M.S."/>
            <person name="Haque T."/>
            <person name="Lashkar M.Z.H."/>
            <person name="Akhand A.I."/>
            <person name="Morshed G."/>
            <person name="Roy S."/>
            <person name="Uddin K.S."/>
            <person name="Rabeya T."/>
            <person name="Hossain A.S."/>
            <person name="Chowdhury A."/>
            <person name="Snigdha A.R."/>
            <person name="Mortoza M.S."/>
            <person name="Matin S.A."/>
            <person name="Hoque S.M.E."/>
            <person name="Islam M.K."/>
            <person name="Roy D.K."/>
            <person name="Haider R."/>
            <person name="Moosa M.M."/>
            <person name="Elias S.M."/>
            <person name="Hasan A.M."/>
            <person name="Jahan S."/>
            <person name="Shafiuddin M."/>
            <person name="Mahmood N."/>
            <person name="Shommy N.S."/>
        </authorList>
    </citation>
    <scope>NUCLEOTIDE SEQUENCE [LARGE SCALE GENOMIC DNA]</scope>
    <source>
        <strain evidence="2">cv. O-4</strain>
    </source>
</reference>
<name>A0A1R3HF87_9ROSI</name>
<protein>
    <submittedName>
        <fullName evidence="1">Uncharacterized protein</fullName>
    </submittedName>
</protein>
<gene>
    <name evidence="1" type="ORF">COLO4_29319</name>
</gene>
<dbReference type="EMBL" id="AWUE01020316">
    <property type="protein sequence ID" value="OMO68974.1"/>
    <property type="molecule type" value="Genomic_DNA"/>
</dbReference>
<dbReference type="Proteomes" id="UP000187203">
    <property type="component" value="Unassembled WGS sequence"/>
</dbReference>
<evidence type="ECO:0000313" key="2">
    <source>
        <dbReference type="Proteomes" id="UP000187203"/>
    </source>
</evidence>
<sequence length="103" mass="11406">MGSSSGNFDALHCLCMHTEYPCTCANSLLPFLAAFCHSADFALLHLFCFTYPSLLCRNGLGSPFKMKLDGIVNCVCWFCFCFESCCSNLLVEYSACKMKSPLN</sequence>
<accession>A0A1R3HF87</accession>